<protein>
    <recommendedName>
        <fullName evidence="1">GAF domain-containing protein</fullName>
    </recommendedName>
</protein>
<dbReference type="RefSeq" id="WP_224835907.1">
    <property type="nucleotide sequence ID" value="NZ_AP027268.1"/>
</dbReference>
<dbReference type="PANTHER" id="PTHR34220">
    <property type="entry name" value="SENSOR HISTIDINE KINASE YPDA"/>
    <property type="match status" value="1"/>
</dbReference>
<feature type="domain" description="GAF" evidence="1">
    <location>
        <begin position="33"/>
        <end position="180"/>
    </location>
</feature>
<dbReference type="SMART" id="SM00065">
    <property type="entry name" value="GAF"/>
    <property type="match status" value="1"/>
</dbReference>
<evidence type="ECO:0000259" key="1">
    <source>
        <dbReference type="SMART" id="SM00065"/>
    </source>
</evidence>
<dbReference type="Pfam" id="PF13185">
    <property type="entry name" value="GAF_2"/>
    <property type="match status" value="1"/>
</dbReference>
<reference evidence="2 3" key="1">
    <citation type="submission" date="2023-01" db="EMBL/GenBank/DDBJ databases">
        <title>Complete genome sequence of Muricauda aquimarina strain IFOP_LL357.</title>
        <authorList>
            <person name="Gajardo G."/>
            <person name="Ueki S."/>
            <person name="Maruyama F."/>
        </authorList>
    </citation>
    <scope>NUCLEOTIDE SEQUENCE [LARGE SCALE GENOMIC DNA]</scope>
    <source>
        <strain evidence="2 3">IFOP_LL357</strain>
    </source>
</reference>
<organism evidence="2 3">
    <name type="scientific">Flagellimonas marinaquae</name>
    <dbReference type="NCBI Taxonomy" id="254955"/>
    <lineage>
        <taxon>Bacteria</taxon>
        <taxon>Pseudomonadati</taxon>
        <taxon>Bacteroidota</taxon>
        <taxon>Flavobacteriia</taxon>
        <taxon>Flavobacteriales</taxon>
        <taxon>Flavobacteriaceae</taxon>
        <taxon>Flagellimonas</taxon>
    </lineage>
</organism>
<keyword evidence="3" id="KW-1185">Reference proteome</keyword>
<evidence type="ECO:0000313" key="3">
    <source>
        <dbReference type="Proteomes" id="UP001330184"/>
    </source>
</evidence>
<dbReference type="SUPFAM" id="SSF55781">
    <property type="entry name" value="GAF domain-like"/>
    <property type="match status" value="1"/>
</dbReference>
<sequence>MPQNTNQLPDNVNADQFENILIYFSKSLMGMENEEDILWDVAKNCISKLGFVDCVIYLVDPGQKMLIQKAAYGPKSPKDQTLYNPVKIAVGEGITGSVATTGSPELILDTTKDSRYIVDDDFRHSEICVPIKYENEIYGVIDCEHPEKGFFTDRHLKMLSAIASICAIKIRSVRTNRQLLEKQRKLIEVREEILELKLKTLSSQLNPHFVFNALNAIQYFITSQNTKLALDYFSTFSKLVRFYLKQIGQDSASLYNEVDMLNWYLKLQKLRYDDSFDYTISMEKNNIISKEAYIPPFVILMLFENIVEQSIINGVTDQHFKIGIKTIKNKVTFDVEYHCKGMDSESTDNHWYRKNMINWKEQIELLNTVKGYQIFHETTSSFNNGTDIKHIVLQLPNLAISENAMD</sequence>
<dbReference type="InterPro" id="IPR029016">
    <property type="entry name" value="GAF-like_dom_sf"/>
</dbReference>
<dbReference type="Gene3D" id="3.30.450.40">
    <property type="match status" value="1"/>
</dbReference>
<gene>
    <name evidence="2" type="ORF">MACH07_12920</name>
</gene>
<name>A0AA48HIU9_9FLAO</name>
<dbReference type="AlphaFoldDB" id="A0AA48HIU9"/>
<evidence type="ECO:0000313" key="2">
    <source>
        <dbReference type="EMBL" id="BDW92460.1"/>
    </source>
</evidence>
<dbReference type="GO" id="GO:0016020">
    <property type="term" value="C:membrane"/>
    <property type="evidence" value="ECO:0007669"/>
    <property type="project" value="InterPro"/>
</dbReference>
<dbReference type="GO" id="GO:0000155">
    <property type="term" value="F:phosphorelay sensor kinase activity"/>
    <property type="evidence" value="ECO:0007669"/>
    <property type="project" value="InterPro"/>
</dbReference>
<dbReference type="Proteomes" id="UP001330184">
    <property type="component" value="Chromosome"/>
</dbReference>
<proteinExistence type="predicted"/>
<dbReference type="InterPro" id="IPR050640">
    <property type="entry name" value="Bact_2-comp_sensor_kinase"/>
</dbReference>
<dbReference type="PANTHER" id="PTHR34220:SF7">
    <property type="entry name" value="SENSOR HISTIDINE KINASE YPDA"/>
    <property type="match status" value="1"/>
</dbReference>
<dbReference type="EMBL" id="AP027268">
    <property type="protein sequence ID" value="BDW92460.1"/>
    <property type="molecule type" value="Genomic_DNA"/>
</dbReference>
<dbReference type="InterPro" id="IPR010559">
    <property type="entry name" value="Sig_transdc_His_kin_internal"/>
</dbReference>
<dbReference type="Pfam" id="PF06580">
    <property type="entry name" value="His_kinase"/>
    <property type="match status" value="1"/>
</dbReference>
<dbReference type="InterPro" id="IPR003018">
    <property type="entry name" value="GAF"/>
</dbReference>
<accession>A0AA48HIU9</accession>